<dbReference type="PROSITE" id="PS51186">
    <property type="entry name" value="GNAT"/>
    <property type="match status" value="1"/>
</dbReference>
<dbReference type="PANTHER" id="PTHR43792">
    <property type="entry name" value="GNAT FAMILY, PUTATIVE (AFU_ORTHOLOGUE AFUA_3G00765)-RELATED-RELATED"/>
    <property type="match status" value="1"/>
</dbReference>
<name>A0A2V3WVB6_9BACI</name>
<dbReference type="EMBL" id="QJJR01000001">
    <property type="protein sequence ID" value="PXW93042.1"/>
    <property type="molecule type" value="Genomic_DNA"/>
</dbReference>
<dbReference type="Proteomes" id="UP000247922">
    <property type="component" value="Unassembled WGS sequence"/>
</dbReference>
<dbReference type="InterPro" id="IPR000182">
    <property type="entry name" value="GNAT_dom"/>
</dbReference>
<dbReference type="RefSeq" id="WP_110250143.1">
    <property type="nucleotide sequence ID" value="NZ_QJJR01000001.1"/>
</dbReference>
<organism evidence="2 3">
    <name type="scientific">Streptohalobacillus salinus</name>
    <dbReference type="NCBI Taxonomy" id="621096"/>
    <lineage>
        <taxon>Bacteria</taxon>
        <taxon>Bacillati</taxon>
        <taxon>Bacillota</taxon>
        <taxon>Bacilli</taxon>
        <taxon>Bacillales</taxon>
        <taxon>Bacillaceae</taxon>
        <taxon>Streptohalobacillus</taxon>
    </lineage>
</organism>
<accession>A0A2V3WVB6</accession>
<dbReference type="PANTHER" id="PTHR43792:SF13">
    <property type="entry name" value="ACETYLTRANSFERASE"/>
    <property type="match status" value="1"/>
</dbReference>
<feature type="domain" description="N-acetyltransferase" evidence="1">
    <location>
        <begin position="15"/>
        <end position="164"/>
    </location>
</feature>
<dbReference type="SUPFAM" id="SSF55729">
    <property type="entry name" value="Acyl-CoA N-acyltransferases (Nat)"/>
    <property type="match status" value="1"/>
</dbReference>
<keyword evidence="2" id="KW-0808">Transferase</keyword>
<evidence type="ECO:0000313" key="2">
    <source>
        <dbReference type="EMBL" id="PXW93042.1"/>
    </source>
</evidence>
<dbReference type="AlphaFoldDB" id="A0A2V3WVB6"/>
<protein>
    <submittedName>
        <fullName evidence="2">RimJ/RimL family protein N-acetyltransferase</fullName>
    </submittedName>
</protein>
<dbReference type="Gene3D" id="3.40.630.30">
    <property type="match status" value="1"/>
</dbReference>
<comment type="caution">
    <text evidence="2">The sequence shown here is derived from an EMBL/GenBank/DDBJ whole genome shotgun (WGS) entry which is preliminary data.</text>
</comment>
<keyword evidence="3" id="KW-1185">Reference proteome</keyword>
<evidence type="ECO:0000259" key="1">
    <source>
        <dbReference type="PROSITE" id="PS51186"/>
    </source>
</evidence>
<dbReference type="InterPro" id="IPR016181">
    <property type="entry name" value="Acyl_CoA_acyltransferase"/>
</dbReference>
<gene>
    <name evidence="2" type="ORF">DES38_101123</name>
</gene>
<dbReference type="Pfam" id="PF13302">
    <property type="entry name" value="Acetyltransf_3"/>
    <property type="match status" value="1"/>
</dbReference>
<sequence>MLETSRLLIKPFTLAMMRAAIKGPAAFRQVAEVNVEAGYPAADYLAMFPFKIEHMTANPEALAFECFVILKETNTIMADIGFKGGPDAAGRMDIGYSVMPRYRGCGLATEMVTAMTAWGKRQPGVKMLTAHCDKANQASYHVLRNAGFRMVKETEDGFYFEINA</sequence>
<proteinExistence type="predicted"/>
<evidence type="ECO:0000313" key="3">
    <source>
        <dbReference type="Proteomes" id="UP000247922"/>
    </source>
</evidence>
<reference evidence="2 3" key="1">
    <citation type="submission" date="2018-05" db="EMBL/GenBank/DDBJ databases">
        <title>Genomic Encyclopedia of Type Strains, Phase IV (KMG-IV): sequencing the most valuable type-strain genomes for metagenomic binning, comparative biology and taxonomic classification.</title>
        <authorList>
            <person name="Goeker M."/>
        </authorList>
    </citation>
    <scope>NUCLEOTIDE SEQUENCE [LARGE SCALE GENOMIC DNA]</scope>
    <source>
        <strain evidence="2 3">DSM 22440</strain>
    </source>
</reference>
<dbReference type="OrthoDB" id="452315at2"/>
<dbReference type="InterPro" id="IPR051531">
    <property type="entry name" value="N-acetyltransferase"/>
</dbReference>
<dbReference type="GO" id="GO:0016747">
    <property type="term" value="F:acyltransferase activity, transferring groups other than amino-acyl groups"/>
    <property type="evidence" value="ECO:0007669"/>
    <property type="project" value="InterPro"/>
</dbReference>